<dbReference type="Proteomes" id="UP000299102">
    <property type="component" value="Unassembled WGS sequence"/>
</dbReference>
<feature type="region of interest" description="Disordered" evidence="1">
    <location>
        <begin position="13"/>
        <end position="33"/>
    </location>
</feature>
<gene>
    <name evidence="2" type="ORF">EVAR_74316_1</name>
</gene>
<proteinExistence type="predicted"/>
<protein>
    <submittedName>
        <fullName evidence="2">Uncharacterized protein</fullName>
    </submittedName>
</protein>
<reference evidence="2 3" key="1">
    <citation type="journal article" date="2019" name="Commun. Biol.">
        <title>The bagworm genome reveals a unique fibroin gene that provides high tensile strength.</title>
        <authorList>
            <person name="Kono N."/>
            <person name="Nakamura H."/>
            <person name="Ohtoshi R."/>
            <person name="Tomita M."/>
            <person name="Numata K."/>
            <person name="Arakawa K."/>
        </authorList>
    </citation>
    <scope>NUCLEOTIDE SEQUENCE [LARGE SCALE GENOMIC DNA]</scope>
</reference>
<evidence type="ECO:0000313" key="3">
    <source>
        <dbReference type="Proteomes" id="UP000299102"/>
    </source>
</evidence>
<accession>A0A4C1SD10</accession>
<evidence type="ECO:0000256" key="1">
    <source>
        <dbReference type="SAM" id="MobiDB-lite"/>
    </source>
</evidence>
<organism evidence="2 3">
    <name type="scientific">Eumeta variegata</name>
    <name type="common">Bagworm moth</name>
    <name type="synonym">Eumeta japonica</name>
    <dbReference type="NCBI Taxonomy" id="151549"/>
    <lineage>
        <taxon>Eukaryota</taxon>
        <taxon>Metazoa</taxon>
        <taxon>Ecdysozoa</taxon>
        <taxon>Arthropoda</taxon>
        <taxon>Hexapoda</taxon>
        <taxon>Insecta</taxon>
        <taxon>Pterygota</taxon>
        <taxon>Neoptera</taxon>
        <taxon>Endopterygota</taxon>
        <taxon>Lepidoptera</taxon>
        <taxon>Glossata</taxon>
        <taxon>Ditrysia</taxon>
        <taxon>Tineoidea</taxon>
        <taxon>Psychidae</taxon>
        <taxon>Oiketicinae</taxon>
        <taxon>Eumeta</taxon>
    </lineage>
</organism>
<evidence type="ECO:0000313" key="2">
    <source>
        <dbReference type="EMBL" id="GBO99964.1"/>
    </source>
</evidence>
<dbReference type="AlphaFoldDB" id="A0A4C1SD10"/>
<feature type="region of interest" description="Disordered" evidence="1">
    <location>
        <begin position="72"/>
        <end position="103"/>
    </location>
</feature>
<dbReference type="EMBL" id="BGZK01000004">
    <property type="protein sequence ID" value="GBO99964.1"/>
    <property type="molecule type" value="Genomic_DNA"/>
</dbReference>
<name>A0A4C1SD10_EUMVA</name>
<comment type="caution">
    <text evidence="2">The sequence shown here is derived from an EMBL/GenBank/DDBJ whole genome shotgun (WGS) entry which is preliminary data.</text>
</comment>
<keyword evidence="3" id="KW-1185">Reference proteome</keyword>
<feature type="compositionally biased region" description="Basic and acidic residues" evidence="1">
    <location>
        <begin position="22"/>
        <end position="33"/>
    </location>
</feature>
<feature type="compositionally biased region" description="Basic and acidic residues" evidence="1">
    <location>
        <begin position="74"/>
        <end position="88"/>
    </location>
</feature>
<sequence>MPKRKKVFAKLQVDSKRRKVARRTETEEQPEKRLSNIRKGVKRIIENLTEEKRAHVNEEVLSRMRNLRNCQSADQREVENKRSKERMATLRRRRAVTSKIENS</sequence>